<name>D5AWE9_RICPP</name>
<accession>D5AWE9</accession>
<gene>
    <name evidence="2" type="ordered locus">rpr22_CDS221</name>
</gene>
<dbReference type="Proteomes" id="UP000006931">
    <property type="component" value="Chromosome"/>
</dbReference>
<dbReference type="GeneID" id="57569354"/>
<dbReference type="InterPro" id="IPR036770">
    <property type="entry name" value="Ankyrin_rpt-contain_sf"/>
</dbReference>
<dbReference type="EMBL" id="CP001584">
    <property type="protein sequence ID" value="ADE29738.1"/>
    <property type="molecule type" value="Genomic_DNA"/>
</dbReference>
<dbReference type="KEGG" id="rpq:rpr22_CDS221"/>
<organism evidence="2 3">
    <name type="scientific">Rickettsia prowazekii (strain Rp22)</name>
    <dbReference type="NCBI Taxonomy" id="449216"/>
    <lineage>
        <taxon>Bacteria</taxon>
        <taxon>Pseudomonadati</taxon>
        <taxon>Pseudomonadota</taxon>
        <taxon>Alphaproteobacteria</taxon>
        <taxon>Rickettsiales</taxon>
        <taxon>Rickettsiaceae</taxon>
        <taxon>Rickettsieae</taxon>
        <taxon>Rickettsia</taxon>
        <taxon>typhus group</taxon>
    </lineage>
</organism>
<dbReference type="Gene3D" id="1.25.40.20">
    <property type="entry name" value="Ankyrin repeat-containing domain"/>
    <property type="match status" value="1"/>
</dbReference>
<dbReference type="SUPFAM" id="SSF48403">
    <property type="entry name" value="Ankyrin repeat"/>
    <property type="match status" value="1"/>
</dbReference>
<dbReference type="AlphaFoldDB" id="D5AWE9"/>
<evidence type="ECO:0000313" key="2">
    <source>
        <dbReference type="EMBL" id="ADE29738.1"/>
    </source>
</evidence>
<dbReference type="PATRIC" id="fig|449216.3.peg.231"/>
<dbReference type="SMR" id="D5AWE9"/>
<feature type="region of interest" description="Disordered" evidence="1">
    <location>
        <begin position="67"/>
        <end position="94"/>
    </location>
</feature>
<reference evidence="2 3" key="1">
    <citation type="journal article" date="2010" name="Genome Res.">
        <title>Genomic, proteomic, and transcriptomic analysis of virulent and avirulent Rickettsia prowazekii reveals its adaptive mutation capabilities.</title>
        <authorList>
            <person name="Bechah Y."/>
            <person name="El Karkouri K."/>
            <person name="Mediannikov O."/>
            <person name="Leroy Q."/>
            <person name="Pelletier N."/>
            <person name="Robert C."/>
            <person name="Medigue C."/>
            <person name="Mege J.L."/>
            <person name="Raoult D."/>
        </authorList>
    </citation>
    <scope>NUCLEOTIDE SEQUENCE [LARGE SCALE GENOMIC DNA]</scope>
    <source>
        <strain evidence="2 3">Rp22</strain>
    </source>
</reference>
<evidence type="ECO:0000313" key="3">
    <source>
        <dbReference type="Proteomes" id="UP000006931"/>
    </source>
</evidence>
<sequence>MLNKLCDILFLINLLLVTVQGYASPPPLPPSLPIIAVDTTDKNISTNSNISFFEKFKQFFSKQKKKNISSQHEQEQTKAIHQESQQIDSRELNENEQSEPFIDFGSTILPSVASNYIDSKAEYENSTNLAASYNTQDIQVKQQEFDPSEASEPIDIGNTKFTSATNHEMYKEAVSSNDKETNLTSNIITPNVPSPVISIPTAQDVNYVVPSQQSVQIYKPTNLTSIRNPIPLNHHTDLNKVEKNLESTISNMTTIPTNMVSVPSIQDTIQTTLNITVPTAETHVSVQTSTVMHSNQHSAQPITPISINTPVETSSTVLRATESSVPINNSQEIFVSESESTKKQDWYTPIMPVLVVDPNKSQSKPLALEQKNNNDQIINNQAESHSVSSSNVTIQKQNDKVNNATSESTKEFVKNETQMLFLPDDDIVLGKLTEDATLEQMDMHGYIKLFQKKEEWIANAEKRKLVESFIKYDDDINKNKDIYANLSYYSAVDNAFRAVEKNNLFELRALLDVYPILQAKNSTGETLLTSSIYNGNYYLAKFLVIRGIKTSVLKNDECKYPLDIALAKGNTNIVCMLMKAKGYN</sequence>
<evidence type="ECO:0000256" key="1">
    <source>
        <dbReference type="SAM" id="MobiDB-lite"/>
    </source>
</evidence>
<proteinExistence type="predicted"/>
<protein>
    <submittedName>
        <fullName evidence="2">Ankyrin repeat protein</fullName>
    </submittedName>
</protein>
<dbReference type="HOGENOM" id="CLU_469190_0_0_5"/>
<feature type="compositionally biased region" description="Basic and acidic residues" evidence="1">
    <location>
        <begin position="72"/>
        <end position="81"/>
    </location>
</feature>
<dbReference type="RefSeq" id="WP_004598568.1">
    <property type="nucleotide sequence ID" value="NC_017560.1"/>
</dbReference>